<feature type="compositionally biased region" description="Low complexity" evidence="6">
    <location>
        <begin position="1589"/>
        <end position="1626"/>
    </location>
</feature>
<dbReference type="PRINTS" id="PR00380">
    <property type="entry name" value="KINESINHEAVY"/>
</dbReference>
<evidence type="ECO:0000256" key="5">
    <source>
        <dbReference type="PROSITE-ProRule" id="PRU00283"/>
    </source>
</evidence>
<keyword evidence="4" id="KW-0963">Cytoplasm</keyword>
<feature type="compositionally biased region" description="Basic and acidic residues" evidence="6">
    <location>
        <begin position="1817"/>
        <end position="1830"/>
    </location>
</feature>
<dbReference type="Pfam" id="PF00225">
    <property type="entry name" value="Kinesin"/>
    <property type="match status" value="1"/>
</dbReference>
<dbReference type="InterPro" id="IPR036961">
    <property type="entry name" value="Kinesin_motor_dom_sf"/>
</dbReference>
<dbReference type="EMBL" id="JH817492">
    <property type="protein sequence ID" value="EKC20578.1"/>
    <property type="molecule type" value="Genomic_DNA"/>
</dbReference>
<reference evidence="7" key="1">
    <citation type="journal article" date="2012" name="Nature">
        <title>The oyster genome reveals stress adaptation and complexity of shell formation.</title>
        <authorList>
            <person name="Zhang G."/>
            <person name="Fang X."/>
            <person name="Guo X."/>
            <person name="Li L."/>
            <person name="Luo R."/>
            <person name="Xu F."/>
            <person name="Yang P."/>
            <person name="Zhang L."/>
            <person name="Wang X."/>
            <person name="Qi H."/>
            <person name="Xiong Z."/>
            <person name="Que H."/>
            <person name="Xie Y."/>
            <person name="Holland P.W."/>
            <person name="Paps J."/>
            <person name="Zhu Y."/>
            <person name="Wu F."/>
            <person name="Chen Y."/>
            <person name="Wang J."/>
            <person name="Peng C."/>
            <person name="Meng J."/>
            <person name="Yang L."/>
            <person name="Liu J."/>
            <person name="Wen B."/>
            <person name="Zhang N."/>
            <person name="Huang Z."/>
            <person name="Zhu Q."/>
            <person name="Feng Y."/>
            <person name="Mount A."/>
            <person name="Hedgecock D."/>
            <person name="Xu Z."/>
            <person name="Liu Y."/>
            <person name="Domazet-Loso T."/>
            <person name="Du Y."/>
            <person name="Sun X."/>
            <person name="Zhang S."/>
            <person name="Liu B."/>
            <person name="Cheng P."/>
            <person name="Jiang X."/>
            <person name="Li J."/>
            <person name="Fan D."/>
            <person name="Wang W."/>
            <person name="Fu W."/>
            <person name="Wang T."/>
            <person name="Wang B."/>
            <person name="Zhang J."/>
            <person name="Peng Z."/>
            <person name="Li Y."/>
            <person name="Li N."/>
            <person name="Wang J."/>
            <person name="Chen M."/>
            <person name="He Y."/>
            <person name="Tan F."/>
            <person name="Song X."/>
            <person name="Zheng Q."/>
            <person name="Huang R."/>
            <person name="Yang H."/>
            <person name="Du X."/>
            <person name="Chen L."/>
            <person name="Yang M."/>
            <person name="Gaffney P.M."/>
            <person name="Wang S."/>
            <person name="Luo L."/>
            <person name="She Z."/>
            <person name="Ming Y."/>
            <person name="Huang W."/>
            <person name="Zhang S."/>
            <person name="Huang B."/>
            <person name="Zhang Y."/>
            <person name="Qu T."/>
            <person name="Ni P."/>
            <person name="Miao G."/>
            <person name="Wang J."/>
            <person name="Wang Q."/>
            <person name="Steinberg C.E."/>
            <person name="Wang H."/>
            <person name="Li N."/>
            <person name="Qian L."/>
            <person name="Zhang G."/>
            <person name="Li Y."/>
            <person name="Yang H."/>
            <person name="Liu X."/>
            <person name="Wang J."/>
            <person name="Yin Y."/>
            <person name="Wang J."/>
        </authorList>
    </citation>
    <scope>NUCLEOTIDE SEQUENCE [LARGE SCALE GENOMIC DNA]</scope>
    <source>
        <strain evidence="7">05x7-T-G4-1.051#20</strain>
    </source>
</reference>
<evidence type="ECO:0000256" key="4">
    <source>
        <dbReference type="ARBA" id="ARBA00023212"/>
    </source>
</evidence>
<dbReference type="InParanoid" id="K1PG80"/>
<keyword evidence="5" id="KW-0505">Motor protein</keyword>
<feature type="region of interest" description="Disordered" evidence="6">
    <location>
        <begin position="887"/>
        <end position="936"/>
    </location>
</feature>
<dbReference type="PANTHER" id="PTHR21608">
    <property type="entry name" value="KINESIN-LIKE PROTEIN CG14535"/>
    <property type="match status" value="1"/>
</dbReference>
<feature type="compositionally biased region" description="Polar residues" evidence="6">
    <location>
        <begin position="1645"/>
        <end position="1659"/>
    </location>
</feature>
<evidence type="ECO:0000256" key="1">
    <source>
        <dbReference type="ARBA" id="ARBA00004245"/>
    </source>
</evidence>
<protein>
    <submittedName>
        <fullName evidence="7">Kinesin-like protein KIF26A</fullName>
    </submittedName>
</protein>
<feature type="compositionally biased region" description="Polar residues" evidence="6">
    <location>
        <begin position="1"/>
        <end position="30"/>
    </location>
</feature>
<dbReference type="GO" id="GO:0007018">
    <property type="term" value="P:microtubule-based movement"/>
    <property type="evidence" value="ECO:0007669"/>
    <property type="project" value="InterPro"/>
</dbReference>
<dbReference type="GO" id="GO:0005856">
    <property type="term" value="C:cytoskeleton"/>
    <property type="evidence" value="ECO:0007669"/>
    <property type="project" value="UniProtKB-SubCell"/>
</dbReference>
<feature type="compositionally biased region" description="Basic and acidic residues" evidence="6">
    <location>
        <begin position="1156"/>
        <end position="1165"/>
    </location>
</feature>
<dbReference type="InterPro" id="IPR027417">
    <property type="entry name" value="P-loop_NTPase"/>
</dbReference>
<feature type="compositionally biased region" description="Basic residues" evidence="6">
    <location>
        <begin position="1750"/>
        <end position="1763"/>
    </location>
</feature>
<feature type="compositionally biased region" description="Polar residues" evidence="6">
    <location>
        <begin position="1002"/>
        <end position="1014"/>
    </location>
</feature>
<feature type="compositionally biased region" description="Polar residues" evidence="6">
    <location>
        <begin position="1219"/>
        <end position="1229"/>
    </location>
</feature>
<feature type="compositionally biased region" description="Low complexity" evidence="6">
    <location>
        <begin position="1731"/>
        <end position="1744"/>
    </location>
</feature>
<dbReference type="InterPro" id="IPR001752">
    <property type="entry name" value="Kinesin_motor_dom"/>
</dbReference>
<feature type="region of interest" description="Disordered" evidence="6">
    <location>
        <begin position="1380"/>
        <end position="1405"/>
    </location>
</feature>
<feature type="binding site" evidence="5">
    <location>
        <begin position="569"/>
        <end position="576"/>
    </location>
    <ligand>
        <name>ATP</name>
        <dbReference type="ChEBI" id="CHEBI:30616"/>
    </ligand>
</feature>
<evidence type="ECO:0000313" key="7">
    <source>
        <dbReference type="EMBL" id="EKC20578.1"/>
    </source>
</evidence>
<feature type="compositionally biased region" description="Low complexity" evidence="6">
    <location>
        <begin position="914"/>
        <end position="930"/>
    </location>
</feature>
<evidence type="ECO:0000256" key="2">
    <source>
        <dbReference type="ARBA" id="ARBA00022741"/>
    </source>
</evidence>
<feature type="region of interest" description="Disordered" evidence="6">
    <location>
        <begin position="1817"/>
        <end position="1841"/>
    </location>
</feature>
<accession>K1PG80</accession>
<keyword evidence="2 5" id="KW-0547">Nucleotide-binding</keyword>
<dbReference type="HOGENOM" id="CLU_236331_0_0_1"/>
<dbReference type="SUPFAM" id="SSF52540">
    <property type="entry name" value="P-loop containing nucleoside triphosphate hydrolases"/>
    <property type="match status" value="1"/>
</dbReference>
<dbReference type="Gene3D" id="3.40.850.10">
    <property type="entry name" value="Kinesin motor domain"/>
    <property type="match status" value="1"/>
</dbReference>
<feature type="region of interest" description="Disordered" evidence="6">
    <location>
        <begin position="985"/>
        <end position="1035"/>
    </location>
</feature>
<dbReference type="InterPro" id="IPR027640">
    <property type="entry name" value="Kinesin-like_fam"/>
</dbReference>
<feature type="compositionally biased region" description="Basic and acidic residues" evidence="6">
    <location>
        <begin position="1125"/>
        <end position="1134"/>
    </location>
</feature>
<feature type="compositionally biased region" description="Polar residues" evidence="6">
    <location>
        <begin position="1672"/>
        <end position="1682"/>
    </location>
</feature>
<dbReference type="GO" id="GO:0008017">
    <property type="term" value="F:microtubule binding"/>
    <property type="evidence" value="ECO:0007669"/>
    <property type="project" value="InterPro"/>
</dbReference>
<feature type="region of interest" description="Disordered" evidence="6">
    <location>
        <begin position="819"/>
        <end position="845"/>
    </location>
</feature>
<name>K1PG80_MAGGI</name>
<evidence type="ECO:0000256" key="3">
    <source>
        <dbReference type="ARBA" id="ARBA00022840"/>
    </source>
</evidence>
<feature type="region of interest" description="Disordered" evidence="6">
    <location>
        <begin position="1"/>
        <end position="46"/>
    </location>
</feature>
<feature type="compositionally biased region" description="Polar residues" evidence="6">
    <location>
        <begin position="1240"/>
        <end position="1259"/>
    </location>
</feature>
<evidence type="ECO:0000256" key="6">
    <source>
        <dbReference type="SAM" id="MobiDB-lite"/>
    </source>
</evidence>
<comment type="subcellular location">
    <subcellularLocation>
        <location evidence="1">Cytoplasm</location>
        <location evidence="1">Cytoskeleton</location>
    </subcellularLocation>
</comment>
<comment type="similarity">
    <text evidence="5">Belongs to the TRAFAC class myosin-kinesin ATPase superfamily. Kinesin family.</text>
</comment>
<sequence>MTIVLTGQQIRQKGSSTKSLKPKSQGSPVTSGGGGPYNGPLEQPHLSNHLSRINQDCDRLLSKLDSVCGPFNVLSLILDGSPGTRPNLRYCILAGDHNGGMSTYELRGRDMMLAQQRASASGTKSFPENLSQVMEHSMMYPGSPHSVTPSQVRQQNMHSNSIHSAEMGHYNPPMQAGHSPYHAQQYPRGVHTSPHNYPNQPYSAQHVTPGSPYRGQPTGTVYHMNQYPDPVQSPQYSHLQYSVTGTQYGSPVMNYSVPSSPMSPVPHHARAMSPPQVMSPPHAMSPPPFSRVSSPGSVSSQQSAAASFFARNHVVEIIEAASTGDYSFYKTHHAPEKIYLQLINSLISNSAADEEQKLWSRAGSCCSLHGSLNTNGHVIHSRGMPQSWADPVFAKILVTECLNKIIFGRNSSTSEAKKMAAQKLGKKKKRHQQQEPDLPLYPTKYNEVIKNTPPPAPPCLLRAAGRLQQPGIGKVKVMLKICTEGSHSEQAQSCLSIDPRKKQVTVFDPSTVGVTLSSHRRATPVAPKMFAFDAVFSPDDSQTEICSSSLTEIIQGVVNGADGCLFSYGYSRQGKSYTMMGNDVSAQSLGIMPCAIAWLFRLIDEQKEKTGARFSVRVSAVEVSGKNEQLKDLLADVAKYTEAGVGTAPGVYLREDPICGTQLENQSELRAPTADRAAYYLDAALASRAQDDEELRSSHIVFTLHVYQYRIEKANQAGLPGVAGGRSRLHLIDLGSSSKSKDPDNVSLSLSALGNVIMALLNGQRHVPHRDSKVAQLLRDSLGGVSCRTCMLVHVSSAVSHHNETLQVIQLAARIHRMRRRKTKFSSTSSDDSSTDDGRLRRPFKGCRMGTLREDILYHSSHSDPDYYTSSSEQSCDTVIYVGAHGQSLSDREITDNEGPPRSVPRTNPRLPRRPSGSRSSGDEGSNSDSGRSRASSDFRYGRAALIQKENFNVNRIISPRFHPQPAIAVSSPSVVRDVSVVQTHAKSPPVSPIVGPVQHPLKSQTRSRSQDSPQRLIVKGPPSDQLKGEQWIDGPGIYSKSKQVEEQWIDGPQAFVKQELVNTLDPANKHLFNPKMNAEEQWVDGPREMIAESKLQNREAKVSHSKATVHSSCKGDKHSKHKRPLLDIKDRPDSTLSEDSSSSLTVQGPDSRPVSLHEPEDKPDAPQQSVKPFVRDWVQKHSAIADNSSAPKREDRSEPAETPCKMKKPKPESHRKLSASTPKQSPLNSPCAPRKTKCDSQSIGKLQKSHLPTPQNPTKRVKDWIQSVSLEQTQSNCENFVSVNDFCSDLPVRTSELNTSQDVSSCSSIQLETTAEMDSQCETTMNTAPCSSDGRPDEMAECNIGDISFDSSVDAGENTNSLHRESIYEMQMDAQLEKSDVKNVDIPDNDTFSSVSKDDDSDCENEPLLAKEFSIPHSLTAESLKTLVAEPIAEDEQKLVQGQSYQSSEINPNIKESLFIYDKAKPISSLHRKPDGASNPNLVNELDYQDRIDVNFIRGEYIINQVQHISSQNVDIYQKATSVLKYEEPDCRKSKSKPPLPKPSCKSHSASPSRCKDISLSPKSTGSYSSRTSSPGSHVSRTKEKSRQISTSSMSSQSSLPIASSPSSKSSKSPSPSKLPIFSSKSSRKKDKEYKVGNGRVVELNTSNRGTDSDSGNDSGIVAHEKKLLSPYSTVTKPRTPSHSSSGHGSDNSSTVSADLRSQLGIKDKLLTGGTSSGYESMLRDSEEASVTSSGQEESTSESPNDKKKGSKKKKSSTKRSRSAPARSSESPDGKGSVILSPSSKAWVDTRQIQRIKEEPFEIKLYDMDDVERLARRRNEEEENESKKEKGTKHGKPMELIDHKDQIVMENRHWRFDCRFFMCFCRNKPKQTDV</sequence>
<dbReference type="PROSITE" id="PS50067">
    <property type="entry name" value="KINESIN_MOTOR_2"/>
    <property type="match status" value="1"/>
</dbReference>
<feature type="compositionally biased region" description="Low complexity" evidence="6">
    <location>
        <begin position="1135"/>
        <end position="1146"/>
    </location>
</feature>
<gene>
    <name evidence="7" type="ORF">CGI_10005796</name>
</gene>
<dbReference type="GO" id="GO:0005524">
    <property type="term" value="F:ATP binding"/>
    <property type="evidence" value="ECO:0007669"/>
    <property type="project" value="UniProtKB-UniRule"/>
</dbReference>
<dbReference type="GO" id="GO:0003777">
    <property type="term" value="F:microtubule motor activity"/>
    <property type="evidence" value="ECO:0007669"/>
    <property type="project" value="InterPro"/>
</dbReference>
<keyword evidence="3 5" id="KW-0067">ATP-binding</keyword>
<feature type="region of interest" description="Disordered" evidence="6">
    <location>
        <begin position="1096"/>
        <end position="1261"/>
    </location>
</feature>
<feature type="region of interest" description="Disordered" evidence="6">
    <location>
        <begin position="1528"/>
        <end position="1791"/>
    </location>
</feature>
<feature type="compositionally biased region" description="Low complexity" evidence="6">
    <location>
        <begin position="1562"/>
        <end position="1578"/>
    </location>
</feature>
<proteinExistence type="inferred from homology"/>
<feature type="compositionally biased region" description="Low complexity" evidence="6">
    <location>
        <begin position="1683"/>
        <end position="1698"/>
    </location>
</feature>
<organism evidence="7">
    <name type="scientific">Magallana gigas</name>
    <name type="common">Pacific oyster</name>
    <name type="synonym">Crassostrea gigas</name>
    <dbReference type="NCBI Taxonomy" id="29159"/>
    <lineage>
        <taxon>Eukaryota</taxon>
        <taxon>Metazoa</taxon>
        <taxon>Spiralia</taxon>
        <taxon>Lophotrochozoa</taxon>
        <taxon>Mollusca</taxon>
        <taxon>Bivalvia</taxon>
        <taxon>Autobranchia</taxon>
        <taxon>Pteriomorphia</taxon>
        <taxon>Ostreida</taxon>
        <taxon>Ostreoidea</taxon>
        <taxon>Ostreidae</taxon>
        <taxon>Magallana</taxon>
    </lineage>
</organism>
<feature type="region of interest" description="Disordered" evidence="6">
    <location>
        <begin position="259"/>
        <end position="298"/>
    </location>
</feature>
<dbReference type="SMART" id="SM00129">
    <property type="entry name" value="KISc"/>
    <property type="match status" value="1"/>
</dbReference>
<keyword evidence="4" id="KW-0206">Cytoskeleton</keyword>
<dbReference type="PANTHER" id="PTHR21608:SF7">
    <property type="entry name" value="KINESIN-LIKE PROTEIN CG14535"/>
    <property type="match status" value="1"/>
</dbReference>